<comment type="caution">
    <text evidence="6">The sequence shown here is derived from an EMBL/GenBank/DDBJ whole genome shotgun (WGS) entry which is preliminary data.</text>
</comment>
<dbReference type="InterPro" id="IPR005119">
    <property type="entry name" value="LysR_subst-bd"/>
</dbReference>
<dbReference type="Proteomes" id="UP000254168">
    <property type="component" value="Unassembled WGS sequence"/>
</dbReference>
<evidence type="ECO:0000256" key="2">
    <source>
        <dbReference type="ARBA" id="ARBA00023015"/>
    </source>
</evidence>
<keyword evidence="3" id="KW-0238">DNA-binding</keyword>
<dbReference type="GO" id="GO:0043565">
    <property type="term" value="F:sequence-specific DNA binding"/>
    <property type="evidence" value="ECO:0007669"/>
    <property type="project" value="TreeGrafter"/>
</dbReference>
<keyword evidence="7" id="KW-1185">Reference proteome</keyword>
<dbReference type="SUPFAM" id="SSF53850">
    <property type="entry name" value="Periplasmic binding protein-like II"/>
    <property type="match status" value="1"/>
</dbReference>
<keyword evidence="4" id="KW-0804">Transcription</keyword>
<protein>
    <submittedName>
        <fullName evidence="6">LysR family transcriptional regulator</fullName>
    </submittedName>
</protein>
<comment type="similarity">
    <text evidence="1">Belongs to the LysR transcriptional regulatory family.</text>
</comment>
<feature type="domain" description="HTH lysR-type" evidence="5">
    <location>
        <begin position="4"/>
        <end position="61"/>
    </location>
</feature>
<dbReference type="Gene3D" id="1.10.10.10">
    <property type="entry name" value="Winged helix-like DNA-binding domain superfamily/Winged helix DNA-binding domain"/>
    <property type="match status" value="1"/>
</dbReference>
<evidence type="ECO:0000256" key="4">
    <source>
        <dbReference type="ARBA" id="ARBA00023163"/>
    </source>
</evidence>
<dbReference type="InterPro" id="IPR036390">
    <property type="entry name" value="WH_DNA-bd_sf"/>
</dbReference>
<keyword evidence="2" id="KW-0805">Transcription regulation</keyword>
<dbReference type="PROSITE" id="PS50931">
    <property type="entry name" value="HTH_LYSR"/>
    <property type="match status" value="1"/>
</dbReference>
<dbReference type="FunFam" id="3.40.190.290:FF:000012">
    <property type="entry name" value="Transcriptional regulator, LysR family"/>
    <property type="match status" value="1"/>
</dbReference>
<proteinExistence type="inferred from homology"/>
<dbReference type="PANTHER" id="PTHR30537:SF1">
    <property type="entry name" value="HTH-TYPE TRANSCRIPTIONAL REGULATOR PGRR"/>
    <property type="match status" value="1"/>
</dbReference>
<dbReference type="RefSeq" id="WP_115677002.1">
    <property type="nucleotide sequence ID" value="NZ_LR994544.1"/>
</dbReference>
<evidence type="ECO:0000256" key="3">
    <source>
        <dbReference type="ARBA" id="ARBA00023125"/>
    </source>
</evidence>
<evidence type="ECO:0000313" key="6">
    <source>
        <dbReference type="EMBL" id="SUZ28383.1"/>
    </source>
</evidence>
<name>A0AA46C8Q6_9XANT</name>
<dbReference type="EMBL" id="UIHB01000002">
    <property type="protein sequence ID" value="SUZ28383.1"/>
    <property type="molecule type" value="Genomic_DNA"/>
</dbReference>
<dbReference type="PRINTS" id="PR00039">
    <property type="entry name" value="HTHLYSR"/>
</dbReference>
<organism evidence="6 7">
    <name type="scientific">Xanthomonas euroxanthea</name>
    <dbReference type="NCBI Taxonomy" id="2259622"/>
    <lineage>
        <taxon>Bacteria</taxon>
        <taxon>Pseudomonadati</taxon>
        <taxon>Pseudomonadota</taxon>
        <taxon>Gammaproteobacteria</taxon>
        <taxon>Lysobacterales</taxon>
        <taxon>Lysobacteraceae</taxon>
        <taxon>Xanthomonas</taxon>
    </lineage>
</organism>
<dbReference type="InterPro" id="IPR058163">
    <property type="entry name" value="LysR-type_TF_proteobact-type"/>
</dbReference>
<dbReference type="Gene3D" id="3.40.190.290">
    <property type="match status" value="1"/>
</dbReference>
<gene>
    <name evidence="6" type="ORF">CPBF424_21990</name>
</gene>
<dbReference type="GO" id="GO:0003700">
    <property type="term" value="F:DNA-binding transcription factor activity"/>
    <property type="evidence" value="ECO:0007669"/>
    <property type="project" value="InterPro"/>
</dbReference>
<dbReference type="CDD" id="cd08474">
    <property type="entry name" value="PBP2_CrgA_like_5"/>
    <property type="match status" value="1"/>
</dbReference>
<dbReference type="AlphaFoldDB" id="A0AA46C8Q6"/>
<reference evidence="6 7" key="1">
    <citation type="submission" date="2018-06" db="EMBL/GenBank/DDBJ databases">
        <authorList>
            <person name="Pothier F. J."/>
        </authorList>
    </citation>
    <scope>NUCLEOTIDE SEQUENCE [LARGE SCALE GENOMIC DNA]</scope>
    <source>
        <strain evidence="6 7">CPBF 424</strain>
    </source>
</reference>
<dbReference type="Pfam" id="PF03466">
    <property type="entry name" value="LysR_substrate"/>
    <property type="match status" value="1"/>
</dbReference>
<evidence type="ECO:0000259" key="5">
    <source>
        <dbReference type="PROSITE" id="PS50931"/>
    </source>
</evidence>
<dbReference type="GO" id="GO:0006351">
    <property type="term" value="P:DNA-templated transcription"/>
    <property type="evidence" value="ECO:0007669"/>
    <property type="project" value="TreeGrafter"/>
</dbReference>
<dbReference type="InterPro" id="IPR036388">
    <property type="entry name" value="WH-like_DNA-bd_sf"/>
</dbReference>
<dbReference type="FunFam" id="1.10.10.10:FF:000001">
    <property type="entry name" value="LysR family transcriptional regulator"/>
    <property type="match status" value="1"/>
</dbReference>
<dbReference type="InterPro" id="IPR000847">
    <property type="entry name" value="LysR_HTH_N"/>
</dbReference>
<evidence type="ECO:0000313" key="7">
    <source>
        <dbReference type="Proteomes" id="UP000254168"/>
    </source>
</evidence>
<dbReference type="SUPFAM" id="SSF46785">
    <property type="entry name" value="Winged helix' DNA-binding domain"/>
    <property type="match status" value="1"/>
</dbReference>
<dbReference type="PANTHER" id="PTHR30537">
    <property type="entry name" value="HTH-TYPE TRANSCRIPTIONAL REGULATOR"/>
    <property type="match status" value="1"/>
</dbReference>
<accession>A0AA46C8Q6</accession>
<dbReference type="Pfam" id="PF00126">
    <property type="entry name" value="HTH_1"/>
    <property type="match status" value="1"/>
</dbReference>
<sequence>MRREDISDLSALLVIADEGSFTKASAKIGISQSALSHTVRRLEARLGIRLLNRTTRAVTPTEACERLMEKVRPLMSSIDSTLESLEDLRLTPGGAIRITSSEHAAKTIIWPKLKVLSREHPQLKVELSVDGALRDIVAERFDAGVRLGESVAPGMVSIKIGPPYTMAVVASRAYLRRHGTPRVPKDLAAHNCINIRFPTMGNLFAWDLEKDGKELSLRVDGQLVLNNRDFIVDAAVSGLGIAYLLDDQVRPQLEDGTLVRLLKDWCPPFPGHHLYYSSQRQLSPGMKLLIDALRHD</sequence>
<evidence type="ECO:0000256" key="1">
    <source>
        <dbReference type="ARBA" id="ARBA00009437"/>
    </source>
</evidence>